<keyword evidence="3" id="KW-1185">Reference proteome</keyword>
<comment type="caution">
    <text evidence="2">The sequence shown here is derived from an EMBL/GenBank/DDBJ whole genome shotgun (WGS) entry which is preliminary data.</text>
</comment>
<name>A0A838B842_9HYPH</name>
<dbReference type="EMBL" id="JACDTY010000009">
    <property type="protein sequence ID" value="MBA1142302.1"/>
    <property type="molecule type" value="Genomic_DNA"/>
</dbReference>
<proteinExistence type="predicted"/>
<dbReference type="RefSeq" id="WP_181059151.1">
    <property type="nucleotide sequence ID" value="NZ_JACDTY010000009.1"/>
</dbReference>
<dbReference type="AlphaFoldDB" id="A0A838B842"/>
<accession>A0A838B842</accession>
<reference evidence="2 3" key="1">
    <citation type="submission" date="2020-07" db="EMBL/GenBank/DDBJ databases">
        <title>Definition of the novel symbiovar canariense within Mesorhizobium novociceri, a new species of genus Mesorhizobium nodulating Cicer canariense in the Caldera de Taburiente National Park (La Palma, Canary Islands).</title>
        <authorList>
            <person name="Leon-Barrios M."/>
            <person name="Perez-Yepez J."/>
            <person name="Flores-Felix J.D."/>
            <person name="Ramirez-Baena M.H."/>
            <person name="Pulido-Suarez L."/>
            <person name="Igual J.M."/>
            <person name="Velazquez E."/>
            <person name="Peix A."/>
        </authorList>
    </citation>
    <scope>NUCLEOTIDE SEQUENCE [LARGE SCALE GENOMIC DNA]</scope>
    <source>
        <strain evidence="2 3">CCANP35</strain>
    </source>
</reference>
<dbReference type="Proteomes" id="UP000558284">
    <property type="component" value="Unassembled WGS sequence"/>
</dbReference>
<sequence length="137" mass="15024">MIVAGNILENIFFTRAACALARSHPCPDDERQVCEAHAQHKGSFIDSTWPEDLVRRIPGWKIEFVEKQKKQSGRQRTSVQPLIVAGDLAASLIVESSMKSRKAAARSAEFMPSAPAPAAETWAPTKRQTEPGIDLGL</sequence>
<gene>
    <name evidence="2" type="ORF">H0241_18795</name>
</gene>
<feature type="compositionally biased region" description="Low complexity" evidence="1">
    <location>
        <begin position="106"/>
        <end position="124"/>
    </location>
</feature>
<evidence type="ECO:0000256" key="1">
    <source>
        <dbReference type="SAM" id="MobiDB-lite"/>
    </source>
</evidence>
<evidence type="ECO:0000313" key="2">
    <source>
        <dbReference type="EMBL" id="MBA1142302.1"/>
    </source>
</evidence>
<feature type="region of interest" description="Disordered" evidence="1">
    <location>
        <begin position="106"/>
        <end position="137"/>
    </location>
</feature>
<evidence type="ECO:0000313" key="3">
    <source>
        <dbReference type="Proteomes" id="UP000558284"/>
    </source>
</evidence>
<protein>
    <submittedName>
        <fullName evidence="2">Uncharacterized protein</fullName>
    </submittedName>
</protein>
<organism evidence="2 3">
    <name type="scientific">Mesorhizobium neociceri</name>
    <dbReference type="NCBI Taxonomy" id="1307853"/>
    <lineage>
        <taxon>Bacteria</taxon>
        <taxon>Pseudomonadati</taxon>
        <taxon>Pseudomonadota</taxon>
        <taxon>Alphaproteobacteria</taxon>
        <taxon>Hyphomicrobiales</taxon>
        <taxon>Phyllobacteriaceae</taxon>
        <taxon>Mesorhizobium</taxon>
    </lineage>
</organism>